<dbReference type="AlphaFoldDB" id="A0A6L3YB86"/>
<dbReference type="Gene3D" id="3.70.10.10">
    <property type="match status" value="1"/>
</dbReference>
<dbReference type="Gene3D" id="3.10.150.10">
    <property type="entry name" value="DNA Polymerase III, subunit A, domain 2"/>
    <property type="match status" value="1"/>
</dbReference>
<comment type="similarity">
    <text evidence="2">Belongs to the beta sliding clamp family.</text>
</comment>
<evidence type="ECO:0000256" key="6">
    <source>
        <dbReference type="ARBA" id="ARBA00022695"/>
    </source>
</evidence>
<dbReference type="GO" id="GO:0003677">
    <property type="term" value="F:DNA binding"/>
    <property type="evidence" value="ECO:0007669"/>
    <property type="project" value="UniProtKB-KW"/>
</dbReference>
<feature type="domain" description="DNA polymerase III beta sliding clamp central" evidence="12">
    <location>
        <begin position="147"/>
        <end position="248"/>
    </location>
</feature>
<organism evidence="13 14">
    <name type="scientific">Brucella tritici</name>
    <dbReference type="NCBI Taxonomy" id="94626"/>
    <lineage>
        <taxon>Bacteria</taxon>
        <taxon>Pseudomonadati</taxon>
        <taxon>Pseudomonadota</taxon>
        <taxon>Alphaproteobacteria</taxon>
        <taxon>Hyphomicrobiales</taxon>
        <taxon>Brucellaceae</taxon>
        <taxon>Brucella/Ochrobactrum group</taxon>
        <taxon>Brucella</taxon>
    </lineage>
</organism>
<keyword evidence="8" id="KW-0239">DNA-directed DNA polymerase</keyword>
<dbReference type="GO" id="GO:0003887">
    <property type="term" value="F:DNA-directed DNA polymerase activity"/>
    <property type="evidence" value="ECO:0007669"/>
    <property type="project" value="UniProtKB-KW"/>
</dbReference>
<dbReference type="GO" id="GO:0009360">
    <property type="term" value="C:DNA polymerase III complex"/>
    <property type="evidence" value="ECO:0007669"/>
    <property type="project" value="InterPro"/>
</dbReference>
<dbReference type="SUPFAM" id="SSF55979">
    <property type="entry name" value="DNA clamp"/>
    <property type="match status" value="3"/>
</dbReference>
<keyword evidence="7" id="KW-0235">DNA replication</keyword>
<comment type="caution">
    <text evidence="13">The sequence shown here is derived from an EMBL/GenBank/DDBJ whole genome shotgun (WGS) entry which is preliminary data.</text>
</comment>
<dbReference type="CDD" id="cd00140">
    <property type="entry name" value="beta_clamp"/>
    <property type="match status" value="1"/>
</dbReference>
<dbReference type="Proteomes" id="UP000481643">
    <property type="component" value="Unassembled WGS sequence"/>
</dbReference>
<evidence type="ECO:0000256" key="1">
    <source>
        <dbReference type="ARBA" id="ARBA00004496"/>
    </source>
</evidence>
<evidence type="ECO:0000313" key="14">
    <source>
        <dbReference type="Proteomes" id="UP000481643"/>
    </source>
</evidence>
<accession>A0A6L3YB86</accession>
<evidence type="ECO:0000256" key="8">
    <source>
        <dbReference type="ARBA" id="ARBA00022932"/>
    </source>
</evidence>
<dbReference type="InterPro" id="IPR001001">
    <property type="entry name" value="DNA_polIII_beta"/>
</dbReference>
<dbReference type="Pfam" id="PF02767">
    <property type="entry name" value="DNA_pol3_beta_2"/>
    <property type="match status" value="1"/>
</dbReference>
<dbReference type="EMBL" id="WBVX01000027">
    <property type="protein sequence ID" value="KAB2680523.1"/>
    <property type="molecule type" value="Genomic_DNA"/>
</dbReference>
<dbReference type="InterPro" id="IPR022637">
    <property type="entry name" value="DNA_polIII_beta_cen"/>
</dbReference>
<evidence type="ECO:0000259" key="12">
    <source>
        <dbReference type="Pfam" id="PF02767"/>
    </source>
</evidence>
<dbReference type="InterPro" id="IPR046938">
    <property type="entry name" value="DNA_clamp_sf"/>
</dbReference>
<proteinExistence type="inferred from homology"/>
<evidence type="ECO:0000256" key="11">
    <source>
        <dbReference type="ARBA" id="ARBA00033276"/>
    </source>
</evidence>
<evidence type="ECO:0000256" key="7">
    <source>
        <dbReference type="ARBA" id="ARBA00022705"/>
    </source>
</evidence>
<gene>
    <name evidence="13" type="ORF">F9L08_20960</name>
</gene>
<evidence type="ECO:0000256" key="3">
    <source>
        <dbReference type="ARBA" id="ARBA00021035"/>
    </source>
</evidence>
<dbReference type="GO" id="GO:0006271">
    <property type="term" value="P:DNA strand elongation involved in DNA replication"/>
    <property type="evidence" value="ECO:0007669"/>
    <property type="project" value="TreeGrafter"/>
</dbReference>
<dbReference type="GO" id="GO:0008408">
    <property type="term" value="F:3'-5' exonuclease activity"/>
    <property type="evidence" value="ECO:0007669"/>
    <property type="project" value="InterPro"/>
</dbReference>
<sequence>MTETASALVKPDNLENPEFLLATNVASLRSALQLTAFPRPHIPVLSMVRFQDGEITATDLDVCIKAKVPAMEAYGAALAPHRELQAIANSLRADTQITLRSRKGGIALSFDGGSYFLPSMDVSEFPEFSFKAERSYADIPKKFTQALRFALPAVSTEETRYYLNGVCLSEDTHGVPVAVGTNGHILAAHPHGVFGKELVGRIIPSATAKRVANLPSPDRIELSNNDRIAFHYSGISILSRLIDGTFPDWKRLPHALTDKHAPVSVDSKTFVASVRRMKGALSLVGNHTFIHLITTDGMLHLAGTNHEHYEAVERMPVLDGSAVLDFKPSYATDYLIKVGQLVQGDKLTLHIPSDVDTAIVTGEADGFYLLMPSRVDAKFAEKVRQQLIAGNLSGEVA</sequence>
<dbReference type="GO" id="GO:0005737">
    <property type="term" value="C:cytoplasm"/>
    <property type="evidence" value="ECO:0007669"/>
    <property type="project" value="UniProtKB-SubCell"/>
</dbReference>
<evidence type="ECO:0000256" key="4">
    <source>
        <dbReference type="ARBA" id="ARBA00022490"/>
    </source>
</evidence>
<dbReference type="PANTHER" id="PTHR30478">
    <property type="entry name" value="DNA POLYMERASE III SUBUNIT BETA"/>
    <property type="match status" value="1"/>
</dbReference>
<name>A0A6L3YB86_9HYPH</name>
<evidence type="ECO:0000256" key="5">
    <source>
        <dbReference type="ARBA" id="ARBA00022679"/>
    </source>
</evidence>
<keyword evidence="9" id="KW-0238">DNA-binding</keyword>
<evidence type="ECO:0000256" key="10">
    <source>
        <dbReference type="ARBA" id="ARBA00030988"/>
    </source>
</evidence>
<comment type="subcellular location">
    <subcellularLocation>
        <location evidence="1">Cytoplasm</location>
    </subcellularLocation>
</comment>
<keyword evidence="5" id="KW-0808">Transferase</keyword>
<dbReference type="RefSeq" id="WP_151652753.1">
    <property type="nucleotide sequence ID" value="NZ_WBVX01000027.1"/>
</dbReference>
<dbReference type="SMART" id="SM00480">
    <property type="entry name" value="POL3Bc"/>
    <property type="match status" value="1"/>
</dbReference>
<keyword evidence="6" id="KW-0548">Nucleotidyltransferase</keyword>
<evidence type="ECO:0000256" key="2">
    <source>
        <dbReference type="ARBA" id="ARBA00010752"/>
    </source>
</evidence>
<protein>
    <recommendedName>
        <fullName evidence="3">Beta sliding clamp</fullName>
    </recommendedName>
    <alternativeName>
        <fullName evidence="11">Beta-clamp processivity factor</fullName>
    </alternativeName>
    <alternativeName>
        <fullName evidence="10">DNA polymerase III beta sliding clamp subunit</fullName>
    </alternativeName>
</protein>
<keyword evidence="4" id="KW-0963">Cytoplasm</keyword>
<evidence type="ECO:0000313" key="13">
    <source>
        <dbReference type="EMBL" id="KAB2680523.1"/>
    </source>
</evidence>
<reference evidence="13 14" key="1">
    <citation type="submission" date="2019-09" db="EMBL/GenBank/DDBJ databases">
        <title>Taxonomic organization of the family Brucellaceae based on a phylogenomic approach.</title>
        <authorList>
            <person name="Leclercq S."/>
            <person name="Cloeckaert A."/>
            <person name="Zygmunt M.S."/>
        </authorList>
    </citation>
    <scope>NUCLEOTIDE SEQUENCE [LARGE SCALE GENOMIC DNA]</scope>
    <source>
        <strain evidence="13 14">WS1830</strain>
    </source>
</reference>
<dbReference type="PANTHER" id="PTHR30478:SF0">
    <property type="entry name" value="BETA SLIDING CLAMP"/>
    <property type="match status" value="1"/>
</dbReference>
<evidence type="ECO:0000256" key="9">
    <source>
        <dbReference type="ARBA" id="ARBA00023125"/>
    </source>
</evidence>